<evidence type="ECO:0000313" key="3">
    <source>
        <dbReference type="EMBL" id="KAA0195796.1"/>
    </source>
</evidence>
<dbReference type="AlphaFoldDB" id="A0A8E0RXT4"/>
<accession>A0A8E0RXT4</accession>
<dbReference type="OrthoDB" id="6022652at2759"/>
<keyword evidence="1" id="KW-0175">Coiled coil</keyword>
<name>A0A8E0RXT4_9TREM</name>
<evidence type="ECO:0000313" key="4">
    <source>
        <dbReference type="Proteomes" id="UP000728185"/>
    </source>
</evidence>
<sequence length="194" mass="21193">MKLACLKSRCLFHSYVPSDFLICAPATSSDSVSARQRSADQDARPQLAVKVPLLVSTENEPYLGGQTSCSSEGKSIPSAQSISTQPSVAGTPDYCSLFALPNYNALVDQHQQRQPCTAAVNEQSLHAVKSRLASAQSDLARLRSELAGLHRAQTACMDQHKEATDNAMERIKVSHDEFSKRLCQQDKWKHFGAS</sequence>
<comment type="caution">
    <text evidence="3">The sequence shown here is derived from an EMBL/GenBank/DDBJ whole genome shotgun (WGS) entry which is preliminary data.</text>
</comment>
<dbReference type="Proteomes" id="UP000728185">
    <property type="component" value="Unassembled WGS sequence"/>
</dbReference>
<reference evidence="3" key="1">
    <citation type="submission" date="2019-05" db="EMBL/GenBank/DDBJ databases">
        <title>Annotation for the trematode Fasciolopsis buski.</title>
        <authorList>
            <person name="Choi Y.-J."/>
        </authorList>
    </citation>
    <scope>NUCLEOTIDE SEQUENCE</scope>
    <source>
        <strain evidence="3">HT</strain>
        <tissue evidence="3">Whole worm</tissue>
    </source>
</reference>
<feature type="region of interest" description="Disordered" evidence="2">
    <location>
        <begin position="66"/>
        <end position="85"/>
    </location>
</feature>
<proteinExistence type="predicted"/>
<protein>
    <submittedName>
        <fullName evidence="3">Uncharacterized protein</fullName>
    </submittedName>
</protein>
<gene>
    <name evidence="3" type="ORF">FBUS_00133</name>
</gene>
<keyword evidence="4" id="KW-1185">Reference proteome</keyword>
<organism evidence="3 4">
    <name type="scientific">Fasciolopsis buskii</name>
    <dbReference type="NCBI Taxonomy" id="27845"/>
    <lineage>
        <taxon>Eukaryota</taxon>
        <taxon>Metazoa</taxon>
        <taxon>Spiralia</taxon>
        <taxon>Lophotrochozoa</taxon>
        <taxon>Platyhelminthes</taxon>
        <taxon>Trematoda</taxon>
        <taxon>Digenea</taxon>
        <taxon>Plagiorchiida</taxon>
        <taxon>Echinostomata</taxon>
        <taxon>Echinostomatoidea</taxon>
        <taxon>Fasciolidae</taxon>
        <taxon>Fasciolopsis</taxon>
    </lineage>
</organism>
<evidence type="ECO:0000256" key="2">
    <source>
        <dbReference type="SAM" id="MobiDB-lite"/>
    </source>
</evidence>
<dbReference type="EMBL" id="LUCM01003443">
    <property type="protein sequence ID" value="KAA0195796.1"/>
    <property type="molecule type" value="Genomic_DNA"/>
</dbReference>
<feature type="coiled-coil region" evidence="1">
    <location>
        <begin position="125"/>
        <end position="152"/>
    </location>
</feature>
<evidence type="ECO:0000256" key="1">
    <source>
        <dbReference type="SAM" id="Coils"/>
    </source>
</evidence>